<evidence type="ECO:0000259" key="1">
    <source>
        <dbReference type="PROSITE" id="PS50801"/>
    </source>
</evidence>
<dbReference type="PANTHER" id="PTHR33495:SF2">
    <property type="entry name" value="ANTI-SIGMA FACTOR ANTAGONIST TM_1081-RELATED"/>
    <property type="match status" value="1"/>
</dbReference>
<keyword evidence="3" id="KW-1185">Reference proteome</keyword>
<dbReference type="CDD" id="cd07043">
    <property type="entry name" value="STAS_anti-anti-sigma_factors"/>
    <property type="match status" value="1"/>
</dbReference>
<name>A0ABP7FHY5_9ACTN</name>
<protein>
    <recommendedName>
        <fullName evidence="1">STAS domain-containing protein</fullName>
    </recommendedName>
</protein>
<feature type="domain" description="STAS" evidence="1">
    <location>
        <begin position="18"/>
        <end position="114"/>
    </location>
</feature>
<comment type="caution">
    <text evidence="2">The sequence shown here is derived from an EMBL/GenBank/DDBJ whole genome shotgun (WGS) entry which is preliminary data.</text>
</comment>
<sequence length="114" mass="12009">MAVAENPVTVVARTADGGARVLRATGALDDENAYLLEEALEEADREGARRVVLDLSGVSFADSTVLHVLLRARGRSRRLVLAGPLGSAVGRLFEVTGTRTAFTFAETVEAALAL</sequence>
<dbReference type="Pfam" id="PF01740">
    <property type="entry name" value="STAS"/>
    <property type="match status" value="1"/>
</dbReference>
<proteinExistence type="predicted"/>
<accession>A0ABP7FHY5</accession>
<organism evidence="2 3">
    <name type="scientific">Streptomyces tremellae</name>
    <dbReference type="NCBI Taxonomy" id="1124239"/>
    <lineage>
        <taxon>Bacteria</taxon>
        <taxon>Bacillati</taxon>
        <taxon>Actinomycetota</taxon>
        <taxon>Actinomycetes</taxon>
        <taxon>Kitasatosporales</taxon>
        <taxon>Streptomycetaceae</taxon>
        <taxon>Streptomyces</taxon>
    </lineage>
</organism>
<dbReference type="InterPro" id="IPR002645">
    <property type="entry name" value="STAS_dom"/>
</dbReference>
<dbReference type="SUPFAM" id="SSF52091">
    <property type="entry name" value="SpoIIaa-like"/>
    <property type="match status" value="1"/>
</dbReference>
<dbReference type="PANTHER" id="PTHR33495">
    <property type="entry name" value="ANTI-SIGMA FACTOR ANTAGONIST TM_1081-RELATED-RELATED"/>
    <property type="match status" value="1"/>
</dbReference>
<dbReference type="PROSITE" id="PS50801">
    <property type="entry name" value="STAS"/>
    <property type="match status" value="1"/>
</dbReference>
<reference evidence="3" key="1">
    <citation type="journal article" date="2019" name="Int. J. Syst. Evol. Microbiol.">
        <title>The Global Catalogue of Microorganisms (GCM) 10K type strain sequencing project: providing services to taxonomists for standard genome sequencing and annotation.</title>
        <authorList>
            <consortium name="The Broad Institute Genomics Platform"/>
            <consortium name="The Broad Institute Genome Sequencing Center for Infectious Disease"/>
            <person name="Wu L."/>
            <person name="Ma J."/>
        </authorList>
    </citation>
    <scope>NUCLEOTIDE SEQUENCE [LARGE SCALE GENOMIC DNA]</scope>
    <source>
        <strain evidence="3">JCM 30846</strain>
    </source>
</reference>
<dbReference type="Gene3D" id="3.30.750.24">
    <property type="entry name" value="STAS domain"/>
    <property type="match status" value="1"/>
</dbReference>
<dbReference type="InterPro" id="IPR036513">
    <property type="entry name" value="STAS_dom_sf"/>
</dbReference>
<dbReference type="EMBL" id="BAABEP010000028">
    <property type="protein sequence ID" value="GAA3738676.1"/>
    <property type="molecule type" value="Genomic_DNA"/>
</dbReference>
<dbReference type="Proteomes" id="UP001499884">
    <property type="component" value="Unassembled WGS sequence"/>
</dbReference>
<evidence type="ECO:0000313" key="2">
    <source>
        <dbReference type="EMBL" id="GAA3738676.1"/>
    </source>
</evidence>
<evidence type="ECO:0000313" key="3">
    <source>
        <dbReference type="Proteomes" id="UP001499884"/>
    </source>
</evidence>
<gene>
    <name evidence="2" type="ORF">GCM10023082_39850</name>
</gene>